<evidence type="ECO:0000313" key="7">
    <source>
        <dbReference type="EMBL" id="TGA99538.1"/>
    </source>
</evidence>
<dbReference type="GO" id="GO:0005829">
    <property type="term" value="C:cytosol"/>
    <property type="evidence" value="ECO:0007669"/>
    <property type="project" value="TreeGrafter"/>
</dbReference>
<proteinExistence type="inferred from homology"/>
<evidence type="ECO:0000259" key="6">
    <source>
        <dbReference type="SMART" id="SM00732"/>
    </source>
</evidence>
<dbReference type="EC" id="3.1.-.-" evidence="5"/>
<evidence type="ECO:0000256" key="5">
    <source>
        <dbReference type="HAMAP-Rule" id="MF_00651"/>
    </source>
</evidence>
<reference evidence="7 8" key="1">
    <citation type="journal article" date="2015" name="Int. J. Syst. Evol. Microbiol.">
        <title>Sporolactobacillus shoreae sp. nov. and Sporolactobacillus spathodeae sp. nov., two spore-forming lactic acid bacteria isolated from tree barks in Thailand.</title>
        <authorList>
            <person name="Thamacharoensuk T."/>
            <person name="Kitahara M."/>
            <person name="Ohkuma M."/>
            <person name="Thongchul N."/>
            <person name="Tanasupawat S."/>
        </authorList>
    </citation>
    <scope>NUCLEOTIDE SEQUENCE [LARGE SCALE GENOMIC DNA]</scope>
    <source>
        <strain evidence="7 8">BK92</strain>
    </source>
</reference>
<name>A0A4Z0GSD4_9BACL</name>
<dbReference type="NCBIfam" id="TIGR00250">
    <property type="entry name" value="RNAse_H_YqgF"/>
    <property type="match status" value="1"/>
</dbReference>
<dbReference type="EMBL" id="SRJD01000003">
    <property type="protein sequence ID" value="TGA99538.1"/>
    <property type="molecule type" value="Genomic_DNA"/>
</dbReference>
<evidence type="ECO:0000256" key="1">
    <source>
        <dbReference type="ARBA" id="ARBA00022490"/>
    </source>
</evidence>
<dbReference type="InterPro" id="IPR037027">
    <property type="entry name" value="YqgF/RNaseH-like_dom_sf"/>
</dbReference>
<dbReference type="RefSeq" id="WP_135347561.1">
    <property type="nucleotide sequence ID" value="NZ_SRJD01000003.1"/>
</dbReference>
<dbReference type="Gene3D" id="3.30.420.140">
    <property type="entry name" value="YqgF/RNase H-like domain"/>
    <property type="match status" value="1"/>
</dbReference>
<comment type="similarity">
    <text evidence="5">Belongs to the YqgF HJR family.</text>
</comment>
<comment type="caution">
    <text evidence="7">The sequence shown here is derived from an EMBL/GenBank/DDBJ whole genome shotgun (WGS) entry which is preliminary data.</text>
</comment>
<dbReference type="SUPFAM" id="SSF53098">
    <property type="entry name" value="Ribonuclease H-like"/>
    <property type="match status" value="1"/>
</dbReference>
<keyword evidence="2 5" id="KW-0690">Ribosome biogenesis</keyword>
<keyword evidence="3 5" id="KW-0540">Nuclease</keyword>
<evidence type="ECO:0000256" key="4">
    <source>
        <dbReference type="ARBA" id="ARBA00022801"/>
    </source>
</evidence>
<gene>
    <name evidence="7" type="primary">ruvX</name>
    <name evidence="7" type="ORF">E4665_04225</name>
</gene>
<dbReference type="Proteomes" id="UP000298347">
    <property type="component" value="Unassembled WGS sequence"/>
</dbReference>
<dbReference type="InterPro" id="IPR012337">
    <property type="entry name" value="RNaseH-like_sf"/>
</dbReference>
<comment type="subcellular location">
    <subcellularLocation>
        <location evidence="5">Cytoplasm</location>
    </subcellularLocation>
</comment>
<dbReference type="PANTHER" id="PTHR33317:SF4">
    <property type="entry name" value="POLYNUCLEOTIDYL TRANSFERASE, RIBONUCLEASE H-LIKE SUPERFAMILY PROTEIN"/>
    <property type="match status" value="1"/>
</dbReference>
<evidence type="ECO:0000256" key="2">
    <source>
        <dbReference type="ARBA" id="ARBA00022517"/>
    </source>
</evidence>
<dbReference type="GO" id="GO:0000967">
    <property type="term" value="P:rRNA 5'-end processing"/>
    <property type="evidence" value="ECO:0007669"/>
    <property type="project" value="UniProtKB-UniRule"/>
</dbReference>
<dbReference type="OrthoDB" id="9796140at2"/>
<keyword evidence="1 5" id="KW-0963">Cytoplasm</keyword>
<comment type="function">
    <text evidence="5">Could be a nuclease involved in processing of the 5'-end of pre-16S rRNA.</text>
</comment>
<dbReference type="InterPro" id="IPR005227">
    <property type="entry name" value="YqgF"/>
</dbReference>
<dbReference type="AlphaFoldDB" id="A0A4Z0GSD4"/>
<dbReference type="GO" id="GO:0004518">
    <property type="term" value="F:nuclease activity"/>
    <property type="evidence" value="ECO:0007669"/>
    <property type="project" value="UniProtKB-KW"/>
</dbReference>
<dbReference type="CDD" id="cd16964">
    <property type="entry name" value="YqgF"/>
    <property type="match status" value="1"/>
</dbReference>
<dbReference type="InterPro" id="IPR006641">
    <property type="entry name" value="YqgF/RNaseH-like_dom"/>
</dbReference>
<dbReference type="PANTHER" id="PTHR33317">
    <property type="entry name" value="POLYNUCLEOTIDYL TRANSFERASE, RIBONUCLEASE H-LIKE SUPERFAMILY PROTEIN"/>
    <property type="match status" value="1"/>
</dbReference>
<keyword evidence="8" id="KW-1185">Reference proteome</keyword>
<evidence type="ECO:0000256" key="3">
    <source>
        <dbReference type="ARBA" id="ARBA00022722"/>
    </source>
</evidence>
<evidence type="ECO:0000313" key="8">
    <source>
        <dbReference type="Proteomes" id="UP000298347"/>
    </source>
</evidence>
<dbReference type="SMART" id="SM00732">
    <property type="entry name" value="YqgFc"/>
    <property type="match status" value="1"/>
</dbReference>
<feature type="domain" description="YqgF/RNase H-like" evidence="6">
    <location>
        <begin position="1"/>
        <end position="103"/>
    </location>
</feature>
<dbReference type="Pfam" id="PF03652">
    <property type="entry name" value="RuvX"/>
    <property type="match status" value="1"/>
</dbReference>
<accession>A0A4Z0GSD4</accession>
<organism evidence="7 8">
    <name type="scientific">Sporolactobacillus shoreae</name>
    <dbReference type="NCBI Taxonomy" id="1465501"/>
    <lineage>
        <taxon>Bacteria</taxon>
        <taxon>Bacillati</taxon>
        <taxon>Bacillota</taxon>
        <taxon>Bacilli</taxon>
        <taxon>Bacillales</taxon>
        <taxon>Sporolactobacillaceae</taxon>
        <taxon>Sporolactobacillus</taxon>
    </lineage>
</organism>
<keyword evidence="4 5" id="KW-0378">Hydrolase</keyword>
<protein>
    <recommendedName>
        <fullName evidence="5">Putative pre-16S rRNA nuclease</fullName>
        <ecNumber evidence="5">3.1.-.-</ecNumber>
    </recommendedName>
</protein>
<dbReference type="HAMAP" id="MF_00651">
    <property type="entry name" value="Nuclease_YqgF"/>
    <property type="match status" value="1"/>
</dbReference>
<dbReference type="GO" id="GO:0016788">
    <property type="term" value="F:hydrolase activity, acting on ester bonds"/>
    <property type="evidence" value="ECO:0007669"/>
    <property type="project" value="UniProtKB-UniRule"/>
</dbReference>
<sequence>MRIMGLDFGSVTVGVAVSDPLELTAQGIETIRYAEHKKNLLFERLKTLIEHYEVQSLVVGLPMDLIGTETARAEASRGFAKSMRKKFHLPVEMWDERLTTAAAERILIDADLSRKKRKKVIDMEAAVLILQSYLDKKGMEKKRDERT</sequence>